<keyword evidence="2" id="KW-1185">Reference proteome</keyword>
<gene>
    <name evidence="1" type="ORF">RRG08_012585</name>
</gene>
<accession>A0AAE1AJJ8</accession>
<name>A0AAE1AJJ8_9GAST</name>
<dbReference type="Proteomes" id="UP001283361">
    <property type="component" value="Unassembled WGS sequence"/>
</dbReference>
<organism evidence="1 2">
    <name type="scientific">Elysia crispata</name>
    <name type="common">lettuce slug</name>
    <dbReference type="NCBI Taxonomy" id="231223"/>
    <lineage>
        <taxon>Eukaryota</taxon>
        <taxon>Metazoa</taxon>
        <taxon>Spiralia</taxon>
        <taxon>Lophotrochozoa</taxon>
        <taxon>Mollusca</taxon>
        <taxon>Gastropoda</taxon>
        <taxon>Heterobranchia</taxon>
        <taxon>Euthyneura</taxon>
        <taxon>Panpulmonata</taxon>
        <taxon>Sacoglossa</taxon>
        <taxon>Placobranchoidea</taxon>
        <taxon>Plakobranchidae</taxon>
        <taxon>Elysia</taxon>
    </lineage>
</organism>
<sequence>MATGCRMLGKLRKEPNVQTSRPQVYRIIDVDEIQDIIITSASDLALELAEARPHVVLPPWNLKYFVNKTRVVCNLSAPASSLNDVERSINQ</sequence>
<dbReference type="AlphaFoldDB" id="A0AAE1AJJ8"/>
<reference evidence="1" key="1">
    <citation type="journal article" date="2023" name="G3 (Bethesda)">
        <title>A reference genome for the long-term kleptoplast-retaining sea slug Elysia crispata morphotype clarki.</title>
        <authorList>
            <person name="Eastman K.E."/>
            <person name="Pendleton A.L."/>
            <person name="Shaikh M.A."/>
            <person name="Suttiyut T."/>
            <person name="Ogas R."/>
            <person name="Tomko P."/>
            <person name="Gavelis G."/>
            <person name="Widhalm J.R."/>
            <person name="Wisecaver J.H."/>
        </authorList>
    </citation>
    <scope>NUCLEOTIDE SEQUENCE</scope>
    <source>
        <strain evidence="1">ECLA1</strain>
    </source>
</reference>
<protein>
    <submittedName>
        <fullName evidence="1">Uncharacterized protein</fullName>
    </submittedName>
</protein>
<evidence type="ECO:0000313" key="2">
    <source>
        <dbReference type="Proteomes" id="UP001283361"/>
    </source>
</evidence>
<dbReference type="EMBL" id="JAWDGP010001763">
    <property type="protein sequence ID" value="KAK3788406.1"/>
    <property type="molecule type" value="Genomic_DNA"/>
</dbReference>
<comment type="caution">
    <text evidence="1">The sequence shown here is derived from an EMBL/GenBank/DDBJ whole genome shotgun (WGS) entry which is preliminary data.</text>
</comment>
<proteinExistence type="predicted"/>
<evidence type="ECO:0000313" key="1">
    <source>
        <dbReference type="EMBL" id="KAK3788406.1"/>
    </source>
</evidence>